<dbReference type="EMBL" id="BSNI01000002">
    <property type="protein sequence ID" value="GLQ16491.1"/>
    <property type="molecule type" value="Genomic_DNA"/>
</dbReference>
<sequence>MQGMKQLFKRFIEDESGSPAVEYSMIATVIAVALMAAFMGLGDGIASLFSGNEGSIGSAIDGALAS</sequence>
<evidence type="ECO:0008006" key="4">
    <source>
        <dbReference type="Google" id="ProtNLM"/>
    </source>
</evidence>
<gene>
    <name evidence="2" type="ORF">GCM10007879_07400</name>
</gene>
<evidence type="ECO:0000313" key="3">
    <source>
        <dbReference type="Proteomes" id="UP001161405"/>
    </source>
</evidence>
<proteinExistence type="predicted"/>
<feature type="transmembrane region" description="Helical" evidence="1">
    <location>
        <begin position="20"/>
        <end position="41"/>
    </location>
</feature>
<organism evidence="2 3">
    <name type="scientific">Maritalea porphyrae</name>
    <dbReference type="NCBI Taxonomy" id="880732"/>
    <lineage>
        <taxon>Bacteria</taxon>
        <taxon>Pseudomonadati</taxon>
        <taxon>Pseudomonadota</taxon>
        <taxon>Alphaproteobacteria</taxon>
        <taxon>Hyphomicrobiales</taxon>
        <taxon>Devosiaceae</taxon>
        <taxon>Maritalea</taxon>
    </lineage>
</organism>
<name>A0ABQ5UQ57_9HYPH</name>
<keyword evidence="3" id="KW-1185">Reference proteome</keyword>
<evidence type="ECO:0000256" key="1">
    <source>
        <dbReference type="SAM" id="Phobius"/>
    </source>
</evidence>
<dbReference type="Pfam" id="PF04964">
    <property type="entry name" value="Flp_Fap"/>
    <property type="match status" value="1"/>
</dbReference>
<dbReference type="InterPro" id="IPR007047">
    <property type="entry name" value="Flp_Fap"/>
</dbReference>
<reference evidence="2" key="2">
    <citation type="submission" date="2023-01" db="EMBL/GenBank/DDBJ databases">
        <title>Draft genome sequence of Maritalea porphyrae strain NBRC 107169.</title>
        <authorList>
            <person name="Sun Q."/>
            <person name="Mori K."/>
        </authorList>
    </citation>
    <scope>NUCLEOTIDE SEQUENCE</scope>
    <source>
        <strain evidence="2">NBRC 107169</strain>
    </source>
</reference>
<comment type="caution">
    <text evidence="2">The sequence shown here is derived from an EMBL/GenBank/DDBJ whole genome shotgun (WGS) entry which is preliminary data.</text>
</comment>
<keyword evidence="1" id="KW-0472">Membrane</keyword>
<keyword evidence="1" id="KW-0812">Transmembrane</keyword>
<accession>A0ABQ5UQ57</accession>
<keyword evidence="1" id="KW-1133">Transmembrane helix</keyword>
<reference evidence="2" key="1">
    <citation type="journal article" date="2014" name="Int. J. Syst. Evol. Microbiol.">
        <title>Complete genome of a new Firmicutes species belonging to the dominant human colonic microbiota ('Ruminococcus bicirculans') reveals two chromosomes and a selective capacity to utilize plant glucans.</title>
        <authorList>
            <consortium name="NISC Comparative Sequencing Program"/>
            <person name="Wegmann U."/>
            <person name="Louis P."/>
            <person name="Goesmann A."/>
            <person name="Henrissat B."/>
            <person name="Duncan S.H."/>
            <person name="Flint H.J."/>
        </authorList>
    </citation>
    <scope>NUCLEOTIDE SEQUENCE</scope>
    <source>
        <strain evidence="2">NBRC 107169</strain>
    </source>
</reference>
<dbReference type="Proteomes" id="UP001161405">
    <property type="component" value="Unassembled WGS sequence"/>
</dbReference>
<evidence type="ECO:0000313" key="2">
    <source>
        <dbReference type="EMBL" id="GLQ16491.1"/>
    </source>
</evidence>
<protein>
    <recommendedName>
        <fullName evidence="4">Flp family type IVb pilin</fullName>
    </recommendedName>
</protein>